<name>A0A211YRQ1_9CREN</name>
<evidence type="ECO:0000313" key="1">
    <source>
        <dbReference type="EMBL" id="OWJ55594.1"/>
    </source>
</evidence>
<comment type="caution">
    <text evidence="1">The sequence shown here is derived from an EMBL/GenBank/DDBJ whole genome shotgun (WGS) entry which is preliminary data.</text>
</comment>
<reference evidence="1 2" key="1">
    <citation type="submission" date="2017-05" db="EMBL/GenBank/DDBJ databases">
        <title>The draft genome of the hyperthermophilic archaeon 'Pyrodictium delaneyi strain Hulk', an iron and nitrate reducer, reveals the capacity for sulfate reduction.</title>
        <authorList>
            <person name="Demey L.M."/>
            <person name="Miller C."/>
            <person name="Manzella M."/>
            <person name="Reguera G."/>
            <person name="Kashefi K."/>
        </authorList>
    </citation>
    <scope>NUCLEOTIDE SEQUENCE [LARGE SCALE GENOMIC DNA]</scope>
    <source>
        <strain evidence="1 2">Hulk</strain>
    </source>
</reference>
<proteinExistence type="predicted"/>
<organism evidence="1 2">
    <name type="scientific">Pyrodictium delaneyi</name>
    <dbReference type="NCBI Taxonomy" id="1273541"/>
    <lineage>
        <taxon>Archaea</taxon>
        <taxon>Thermoproteota</taxon>
        <taxon>Thermoprotei</taxon>
        <taxon>Desulfurococcales</taxon>
        <taxon>Pyrodictiaceae</taxon>
        <taxon>Pyrodictium</taxon>
    </lineage>
</organism>
<dbReference type="EMBL" id="NCQP01000001">
    <property type="protein sequence ID" value="OWJ55594.1"/>
    <property type="molecule type" value="Genomic_DNA"/>
</dbReference>
<dbReference type="AlphaFoldDB" id="A0A211YRQ1"/>
<keyword evidence="2" id="KW-1185">Reference proteome</keyword>
<evidence type="ECO:0000313" key="2">
    <source>
        <dbReference type="Proteomes" id="UP000196694"/>
    </source>
</evidence>
<dbReference type="Proteomes" id="UP000196694">
    <property type="component" value="Unassembled WGS sequence"/>
</dbReference>
<protein>
    <submittedName>
        <fullName evidence="1">Uncharacterized protein</fullName>
    </submittedName>
</protein>
<gene>
    <name evidence="1" type="ORF">Pdsh_02060</name>
</gene>
<sequence length="106" mass="12012">MWVPGLGVVVLHARVVKYSGDRVCLYPPAEQQEELKKLHGETIPVIVILPEKEAGDRDRLEQAMKKIAATLSLIAQALFYGGPRQRMFVPKIEQHLRELQQLLEKG</sequence>
<accession>A0A211YRQ1</accession>